<dbReference type="PANTHER" id="PTHR11012:SF58">
    <property type="entry name" value="CHK KINASE-LIKE DOMAIN-CONTAINING PROTEIN"/>
    <property type="match status" value="1"/>
</dbReference>
<dbReference type="SUPFAM" id="SSF56112">
    <property type="entry name" value="Protein kinase-like (PK-like)"/>
    <property type="match status" value="1"/>
</dbReference>
<dbReference type="Proteomes" id="UP000504606">
    <property type="component" value="Unplaced"/>
</dbReference>
<proteinExistence type="predicted"/>
<dbReference type="SMART" id="SM00587">
    <property type="entry name" value="CHK"/>
    <property type="match status" value="1"/>
</dbReference>
<dbReference type="InterPro" id="IPR015897">
    <property type="entry name" value="CHK_kinase-like"/>
</dbReference>
<dbReference type="GeneID" id="113203731"/>
<evidence type="ECO:0000313" key="3">
    <source>
        <dbReference type="RefSeq" id="XP_026274345.1"/>
    </source>
</evidence>
<dbReference type="PANTHER" id="PTHR11012">
    <property type="entry name" value="PROTEIN KINASE-LIKE DOMAIN-CONTAINING"/>
    <property type="match status" value="1"/>
</dbReference>
<gene>
    <name evidence="3" type="primary">LOC113203731</name>
</gene>
<evidence type="ECO:0000313" key="2">
    <source>
        <dbReference type="Proteomes" id="UP000504606"/>
    </source>
</evidence>
<evidence type="ECO:0000259" key="1">
    <source>
        <dbReference type="SMART" id="SM00587"/>
    </source>
</evidence>
<reference evidence="3" key="1">
    <citation type="submission" date="2025-08" db="UniProtKB">
        <authorList>
            <consortium name="RefSeq"/>
        </authorList>
    </citation>
    <scope>IDENTIFICATION</scope>
    <source>
        <tissue evidence="3">Whole organism</tissue>
    </source>
</reference>
<name>A0A6J1S568_FRAOC</name>
<dbReference type="Gene3D" id="3.90.1200.10">
    <property type="match status" value="1"/>
</dbReference>
<feature type="domain" description="CHK kinase-like" evidence="1">
    <location>
        <begin position="157"/>
        <end position="351"/>
    </location>
</feature>
<protein>
    <submittedName>
        <fullName evidence="3">Uncharacterized protein LOC113203731</fullName>
    </submittedName>
</protein>
<accession>A0A6J1S568</accession>
<dbReference type="Pfam" id="PF02958">
    <property type="entry name" value="EcKL"/>
    <property type="match status" value="1"/>
</dbReference>
<organism evidence="2 3">
    <name type="scientific">Frankliniella occidentalis</name>
    <name type="common">Western flower thrips</name>
    <name type="synonym">Euthrips occidentalis</name>
    <dbReference type="NCBI Taxonomy" id="133901"/>
    <lineage>
        <taxon>Eukaryota</taxon>
        <taxon>Metazoa</taxon>
        <taxon>Ecdysozoa</taxon>
        <taxon>Arthropoda</taxon>
        <taxon>Hexapoda</taxon>
        <taxon>Insecta</taxon>
        <taxon>Pterygota</taxon>
        <taxon>Neoptera</taxon>
        <taxon>Paraneoptera</taxon>
        <taxon>Thysanoptera</taxon>
        <taxon>Terebrantia</taxon>
        <taxon>Thripoidea</taxon>
        <taxon>Thripidae</taxon>
        <taxon>Frankliniella</taxon>
    </lineage>
</organism>
<dbReference type="AlphaFoldDB" id="A0A6J1S568"/>
<dbReference type="KEGG" id="foc:113203731"/>
<dbReference type="OrthoDB" id="191037at2759"/>
<keyword evidence="2" id="KW-1185">Reference proteome</keyword>
<dbReference type="RefSeq" id="XP_026274345.1">
    <property type="nucleotide sequence ID" value="XM_026418560.2"/>
</dbReference>
<dbReference type="InterPro" id="IPR011009">
    <property type="entry name" value="Kinase-like_dom_sf"/>
</dbReference>
<dbReference type="InterPro" id="IPR004119">
    <property type="entry name" value="EcKL"/>
</dbReference>
<sequence length="430" mass="47768">MTDSEDEGSLDDECPINEEWLEDVLSCYHRQRYATDQQLCVKVGDFAVRPGCASNESVLSDIVAVTVDYKLLLAVDRGREAEETSHTLALVVKLLPSDPFSRVFVTEAQFDLREISFYTKVVPDLEALDPDQALPIPRCYFARYAPATDVSAPESLLVLDNLKAAGYKGQPFSLGLTLAQARAALASVARLHALTLVLKLRDPDARPLSERYPFLFAAERASESYQELVERGMPLVDDFLRRQPGMEAVARALARLRPLTKDLMTELLAPSGSLALITHTDFWCNNLLFKDQEGDGELQCAVLDWQMATYSRPTNDVALLLLSSLPTQLRRDNETDLVDTYWRTFTSTTARLGVDVEVEHGYDRRQLDADLQRSKLLAILLCIGSVEVAIGDPLTEQRLVDVLTDLHQDGALDIPAAEAVETPCEPEPDA</sequence>